<feature type="signal peptide" evidence="2">
    <location>
        <begin position="1"/>
        <end position="23"/>
    </location>
</feature>
<evidence type="ECO:0000313" key="3">
    <source>
        <dbReference type="EMBL" id="KAJ9138340.1"/>
    </source>
</evidence>
<gene>
    <name evidence="3" type="ORF">NKR23_g8518</name>
</gene>
<accession>A0AA38RI30</accession>
<protein>
    <submittedName>
        <fullName evidence="3">Uncharacterized protein</fullName>
    </submittedName>
</protein>
<feature type="transmembrane region" description="Helical" evidence="1">
    <location>
        <begin position="61"/>
        <end position="80"/>
    </location>
</feature>
<comment type="caution">
    <text evidence="3">The sequence shown here is derived from an EMBL/GenBank/DDBJ whole genome shotgun (WGS) entry which is preliminary data.</text>
</comment>
<feature type="chain" id="PRO_5041389081" evidence="2">
    <location>
        <begin position="24"/>
        <end position="125"/>
    </location>
</feature>
<feature type="transmembrane region" description="Helical" evidence="1">
    <location>
        <begin position="33"/>
        <end position="52"/>
    </location>
</feature>
<evidence type="ECO:0000313" key="4">
    <source>
        <dbReference type="Proteomes" id="UP001174694"/>
    </source>
</evidence>
<reference evidence="3" key="1">
    <citation type="submission" date="2022-07" db="EMBL/GenBank/DDBJ databases">
        <title>Fungi with potential for degradation of polypropylene.</title>
        <authorList>
            <person name="Gostincar C."/>
        </authorList>
    </citation>
    <scope>NUCLEOTIDE SEQUENCE</scope>
    <source>
        <strain evidence="3">EXF-13308</strain>
    </source>
</reference>
<dbReference type="Proteomes" id="UP001174694">
    <property type="component" value="Unassembled WGS sequence"/>
</dbReference>
<keyword evidence="1" id="KW-0472">Membrane</keyword>
<keyword evidence="4" id="KW-1185">Reference proteome</keyword>
<dbReference type="EMBL" id="JANBVO010000030">
    <property type="protein sequence ID" value="KAJ9138340.1"/>
    <property type="molecule type" value="Genomic_DNA"/>
</dbReference>
<feature type="transmembrane region" description="Helical" evidence="1">
    <location>
        <begin position="86"/>
        <end position="103"/>
    </location>
</feature>
<keyword evidence="2" id="KW-0732">Signal</keyword>
<keyword evidence="1" id="KW-0812">Transmembrane</keyword>
<evidence type="ECO:0000256" key="2">
    <source>
        <dbReference type="SAM" id="SignalP"/>
    </source>
</evidence>
<keyword evidence="1" id="KW-1133">Transmembrane helix</keyword>
<dbReference type="AlphaFoldDB" id="A0AA38RI30"/>
<organism evidence="3 4">
    <name type="scientific">Pleurostoma richardsiae</name>
    <dbReference type="NCBI Taxonomy" id="41990"/>
    <lineage>
        <taxon>Eukaryota</taxon>
        <taxon>Fungi</taxon>
        <taxon>Dikarya</taxon>
        <taxon>Ascomycota</taxon>
        <taxon>Pezizomycotina</taxon>
        <taxon>Sordariomycetes</taxon>
        <taxon>Sordariomycetidae</taxon>
        <taxon>Calosphaeriales</taxon>
        <taxon>Pleurostomataceae</taxon>
        <taxon>Pleurostoma</taxon>
    </lineage>
</organism>
<proteinExistence type="predicted"/>
<sequence length="125" mass="14015">MQFKWILSIALLILSILVLLARSQEEKYWWASPATSISLATWVVIGGVFVVIDRERLRDKLPWSCLIPFLAWVSLAVTLRPPLPDAIILIPIAITAGMAIIMSTDEARLTELLCQLLPSISQFLE</sequence>
<name>A0AA38RI30_9PEZI</name>
<evidence type="ECO:0000256" key="1">
    <source>
        <dbReference type="SAM" id="Phobius"/>
    </source>
</evidence>